<evidence type="ECO:0000313" key="10">
    <source>
        <dbReference type="Proteomes" id="UP000243723"/>
    </source>
</evidence>
<reference evidence="9 10" key="1">
    <citation type="submission" date="2017-05" db="EMBL/GenBank/DDBJ databases">
        <title>Draft genome sequence of Elsinoe australis.</title>
        <authorList>
            <person name="Cheng Q."/>
        </authorList>
    </citation>
    <scope>NUCLEOTIDE SEQUENCE [LARGE SCALE GENOMIC DNA]</scope>
    <source>
        <strain evidence="9 10">NL1</strain>
    </source>
</reference>
<evidence type="ECO:0000256" key="4">
    <source>
        <dbReference type="ARBA" id="ARBA00022771"/>
    </source>
</evidence>
<dbReference type="InterPro" id="IPR013083">
    <property type="entry name" value="Znf_RING/FYVE/PHD"/>
</dbReference>
<feature type="domain" description="RING-type" evidence="8">
    <location>
        <begin position="198"/>
        <end position="249"/>
    </location>
</feature>
<keyword evidence="2" id="KW-0963">Cytoplasm</keyword>
<dbReference type="PANTHER" id="PTHR12983:SF9">
    <property type="entry name" value="E3 UBIQUITIN-PROTEIN LIGASE RNF10"/>
    <property type="match status" value="1"/>
</dbReference>
<dbReference type="InterPro" id="IPR018957">
    <property type="entry name" value="Znf_C3HC4_RING-type"/>
</dbReference>
<dbReference type="Proteomes" id="UP000243723">
    <property type="component" value="Unassembled WGS sequence"/>
</dbReference>
<gene>
    <name evidence="9" type="ORF">B9Z65_1487</name>
</gene>
<dbReference type="SMART" id="SM00184">
    <property type="entry name" value="RING"/>
    <property type="match status" value="1"/>
</dbReference>
<evidence type="ECO:0000256" key="5">
    <source>
        <dbReference type="ARBA" id="ARBA00022833"/>
    </source>
</evidence>
<feature type="compositionally biased region" description="Polar residues" evidence="7">
    <location>
        <begin position="639"/>
        <end position="657"/>
    </location>
</feature>
<evidence type="ECO:0000256" key="3">
    <source>
        <dbReference type="ARBA" id="ARBA00022723"/>
    </source>
</evidence>
<keyword evidence="10" id="KW-1185">Reference proteome</keyword>
<evidence type="ECO:0000256" key="1">
    <source>
        <dbReference type="ARBA" id="ARBA00004496"/>
    </source>
</evidence>
<dbReference type="STRING" id="40998.A0A2P7YG26"/>
<protein>
    <recommendedName>
        <fullName evidence="8">RING-type domain-containing protein</fullName>
    </recommendedName>
</protein>
<feature type="compositionally biased region" description="Basic residues" evidence="7">
    <location>
        <begin position="72"/>
        <end position="81"/>
    </location>
</feature>
<feature type="compositionally biased region" description="Polar residues" evidence="7">
    <location>
        <begin position="614"/>
        <end position="623"/>
    </location>
</feature>
<dbReference type="Pfam" id="PF00097">
    <property type="entry name" value="zf-C3HC4"/>
    <property type="match status" value="1"/>
</dbReference>
<feature type="region of interest" description="Disordered" evidence="7">
    <location>
        <begin position="372"/>
        <end position="436"/>
    </location>
</feature>
<evidence type="ECO:0000256" key="6">
    <source>
        <dbReference type="PROSITE-ProRule" id="PRU00175"/>
    </source>
</evidence>
<evidence type="ECO:0000256" key="7">
    <source>
        <dbReference type="SAM" id="MobiDB-lite"/>
    </source>
</evidence>
<organism evidence="9 10">
    <name type="scientific">Elsinoe australis</name>
    <dbReference type="NCBI Taxonomy" id="40998"/>
    <lineage>
        <taxon>Eukaryota</taxon>
        <taxon>Fungi</taxon>
        <taxon>Dikarya</taxon>
        <taxon>Ascomycota</taxon>
        <taxon>Pezizomycotina</taxon>
        <taxon>Dothideomycetes</taxon>
        <taxon>Dothideomycetidae</taxon>
        <taxon>Myriangiales</taxon>
        <taxon>Elsinoaceae</taxon>
        <taxon>Elsinoe</taxon>
    </lineage>
</organism>
<dbReference type="GO" id="GO:0005737">
    <property type="term" value="C:cytoplasm"/>
    <property type="evidence" value="ECO:0007669"/>
    <property type="project" value="UniProtKB-SubCell"/>
</dbReference>
<feature type="compositionally biased region" description="Polar residues" evidence="7">
    <location>
        <begin position="1"/>
        <end position="32"/>
    </location>
</feature>
<feature type="region of interest" description="Disordered" evidence="7">
    <location>
        <begin position="111"/>
        <end position="131"/>
    </location>
</feature>
<feature type="compositionally biased region" description="Polar residues" evidence="7">
    <location>
        <begin position="753"/>
        <end position="762"/>
    </location>
</feature>
<dbReference type="OrthoDB" id="302966at2759"/>
<dbReference type="SUPFAM" id="SSF57850">
    <property type="entry name" value="RING/U-box"/>
    <property type="match status" value="1"/>
</dbReference>
<dbReference type="PROSITE" id="PS00518">
    <property type="entry name" value="ZF_RING_1"/>
    <property type="match status" value="1"/>
</dbReference>
<dbReference type="GO" id="GO:0000976">
    <property type="term" value="F:transcription cis-regulatory region binding"/>
    <property type="evidence" value="ECO:0007669"/>
    <property type="project" value="TreeGrafter"/>
</dbReference>
<keyword evidence="5" id="KW-0862">Zinc</keyword>
<feature type="compositionally biased region" description="Polar residues" evidence="7">
    <location>
        <begin position="408"/>
        <end position="429"/>
    </location>
</feature>
<sequence length="762" mass="84516">MSSNAPSTINSKTNALTKSGSTPNQQLSSHSAANAFFATEGLGQRRSGGSGSFGSGATSKGSSAPRKDQSVKSKHKQSKRFRLADEDAFAESAAMHNSSSRKGQTSITHLMNFSLPPRPQNQHQHRFNNSRGFRSNRTWGLGSGYHAVDKARYVHANYRFIVDPRAEYKVQAIDADIHLDWNKILQILVSSQSQQASCPICLGTPTAPRMAKCGHIFCMPCLIRYMHSEDEALRPGEKRPRWKKCPICHDAVYTTETRPVRMYQGQESEPPREGMDVVLRLVRRKAGSTLALPRESPDPITKGDDIPWYFAAEVMDYARIMKGSEDYMLEQFDFDIASIKVLEQEDELMFGEDSEWTGRAIRLLYEAKEKVKGIGNPPEQPKKPEETKPKRPPIEFNADDSDVPEMYSIQQATRSGQSIPNGNTTSADSAPTPVEGTASLAVSSAQESALSMRLADFKARQYAERTPDQYLFYQALLHYYLSPLDIRILKDAFVTYESFPSSILPRIERVSAGHIVDDDLRKRVKYLSHLPYGCEVGFLECDWTDTVPPPILEKYKPELDRRRKRYSDKEAREEKERIRAERAEDKEFAAARRRRVHAEMEKFSDHDFQPLVGSATSHSNASQLDEGAEVSAGSPPWATRNNGGFATLASPGTSPSAARTVWGTAAVPYSSPELRAMQDAERQPVDDGWLQGWEKDLLKEEEELVARTAAQSLEEGVGEVRVGGATGAGLEIGQGAKSGGGGKKGKKGKKITLMSTTARRGA</sequence>
<feature type="region of interest" description="Disordered" evidence="7">
    <location>
        <begin position="728"/>
        <end position="762"/>
    </location>
</feature>
<dbReference type="InterPro" id="IPR017907">
    <property type="entry name" value="Znf_RING_CS"/>
</dbReference>
<feature type="compositionally biased region" description="Basic and acidic residues" evidence="7">
    <location>
        <begin position="380"/>
        <end position="393"/>
    </location>
</feature>
<evidence type="ECO:0000256" key="2">
    <source>
        <dbReference type="ARBA" id="ARBA00022490"/>
    </source>
</evidence>
<dbReference type="InterPro" id="IPR039739">
    <property type="entry name" value="MAG2/RNF10"/>
</dbReference>
<keyword evidence="4 6" id="KW-0863">Zinc-finger</keyword>
<dbReference type="Gene3D" id="3.30.40.10">
    <property type="entry name" value="Zinc/RING finger domain, C3HC4 (zinc finger)"/>
    <property type="match status" value="1"/>
</dbReference>
<name>A0A2P7YG26_9PEZI</name>
<dbReference type="PROSITE" id="PS50089">
    <property type="entry name" value="ZF_RING_2"/>
    <property type="match status" value="1"/>
</dbReference>
<dbReference type="AlphaFoldDB" id="A0A2P7YG26"/>
<accession>A0A2P7YG26</accession>
<feature type="compositionally biased region" description="Gly residues" evidence="7">
    <location>
        <begin position="728"/>
        <end position="742"/>
    </location>
</feature>
<feature type="region of interest" description="Disordered" evidence="7">
    <location>
        <begin position="1"/>
        <end position="82"/>
    </location>
</feature>
<dbReference type="CDD" id="cd16536">
    <property type="entry name" value="RING-HC_RNF10"/>
    <property type="match status" value="1"/>
</dbReference>
<evidence type="ECO:0000313" key="9">
    <source>
        <dbReference type="EMBL" id="PSK34904.1"/>
    </source>
</evidence>
<keyword evidence="3" id="KW-0479">Metal-binding</keyword>
<dbReference type="InterPro" id="IPR001841">
    <property type="entry name" value="Znf_RING"/>
</dbReference>
<dbReference type="GO" id="GO:0045944">
    <property type="term" value="P:positive regulation of transcription by RNA polymerase II"/>
    <property type="evidence" value="ECO:0007669"/>
    <property type="project" value="TreeGrafter"/>
</dbReference>
<comment type="caution">
    <text evidence="9">The sequence shown here is derived from an EMBL/GenBank/DDBJ whole genome shotgun (WGS) entry which is preliminary data.</text>
</comment>
<feature type="region of interest" description="Disordered" evidence="7">
    <location>
        <begin position="607"/>
        <end position="657"/>
    </location>
</feature>
<comment type="subcellular location">
    <subcellularLocation>
        <location evidence="1">Cytoplasm</location>
    </subcellularLocation>
</comment>
<proteinExistence type="predicted"/>
<evidence type="ECO:0000259" key="8">
    <source>
        <dbReference type="PROSITE" id="PS50089"/>
    </source>
</evidence>
<dbReference type="GO" id="GO:0008270">
    <property type="term" value="F:zinc ion binding"/>
    <property type="evidence" value="ECO:0007669"/>
    <property type="project" value="UniProtKB-KW"/>
</dbReference>
<dbReference type="EMBL" id="NHZQ01000445">
    <property type="protein sequence ID" value="PSK34904.1"/>
    <property type="molecule type" value="Genomic_DNA"/>
</dbReference>
<dbReference type="PANTHER" id="PTHR12983">
    <property type="entry name" value="RING FINGER 10 FAMILY MEMBER"/>
    <property type="match status" value="1"/>
</dbReference>